<accession>A0AA45LA49</accession>
<evidence type="ECO:0008006" key="4">
    <source>
        <dbReference type="Google" id="ProtNLM"/>
    </source>
</evidence>
<sequence length="445" mass="45192">MTRPSRQWRVLGLCGALCAASVLAAAPAQAQSAENVQDASFVWGLNGYAQAGIFGPWTLKDFTGNATQLTGSVSGGSQTEYAVDPLPATSMPVSSPQKTPNAVKFTGGKGAVDPVTGAGTLSWTGSYTVNAYPAQFNAPNEVYRDPVLTVAADGSGSVTAEFGVGGGNDMNGNPIPPEELGRLTVITFDAGSLSGLTSTGYRVTPDYRGVTVDLAEGTPQVRTCSDAGGATGWWGSWPTEFVTKAPSAVRSHFYSTGCGGNQDYKAPLPFDVAYTTAVTPPAGSDKDQDLKVVVPQAPTEPGEFVWTVDGSNGLVDLGTATQRGDHYLATGSINPVRVTDTRENAPAWSVSAQVSDFTAGTTSFDGKYLGWTPAVTDNSGGAVPGAAVASGLDSGTGLSSPSTLGSAPLGHASGSARLGAELALKTPLSVGAGSYSATLTLTALS</sequence>
<gene>
    <name evidence="2" type="ORF">KCV87_05620</name>
</gene>
<proteinExistence type="predicted"/>
<keyword evidence="1" id="KW-0732">Signal</keyword>
<dbReference type="EMBL" id="CP073249">
    <property type="protein sequence ID" value="QUF05578.1"/>
    <property type="molecule type" value="Genomic_DNA"/>
</dbReference>
<dbReference type="Proteomes" id="UP000677152">
    <property type="component" value="Chromosome"/>
</dbReference>
<evidence type="ECO:0000313" key="3">
    <source>
        <dbReference type="Proteomes" id="UP000677152"/>
    </source>
</evidence>
<dbReference type="AlphaFoldDB" id="A0AA45LA49"/>
<protein>
    <recommendedName>
        <fullName evidence="4">Htaa domain-containing protein</fullName>
    </recommendedName>
</protein>
<organism evidence="2 3">
    <name type="scientific">Actinosynnema pretiosum subsp. pretiosum</name>
    <dbReference type="NCBI Taxonomy" id="103721"/>
    <lineage>
        <taxon>Bacteria</taxon>
        <taxon>Bacillati</taxon>
        <taxon>Actinomycetota</taxon>
        <taxon>Actinomycetes</taxon>
        <taxon>Pseudonocardiales</taxon>
        <taxon>Pseudonocardiaceae</taxon>
        <taxon>Actinosynnema</taxon>
    </lineage>
</organism>
<evidence type="ECO:0000313" key="2">
    <source>
        <dbReference type="EMBL" id="QUF05578.1"/>
    </source>
</evidence>
<name>A0AA45LA49_9PSEU</name>
<reference evidence="2" key="1">
    <citation type="submission" date="2021-04" db="EMBL/GenBank/DDBJ databases">
        <title>Genomic sequence of Actinosynnema pretiosum subsp. pretiosum ATCC 31280 (C-14919).</title>
        <authorList>
            <person name="Bai L."/>
            <person name="Wang X."/>
            <person name="Xiao Y."/>
        </authorList>
    </citation>
    <scope>NUCLEOTIDE SEQUENCE</scope>
    <source>
        <strain evidence="2">ATCC 31280</strain>
    </source>
</reference>
<feature type="signal peptide" evidence="1">
    <location>
        <begin position="1"/>
        <end position="30"/>
    </location>
</feature>
<feature type="chain" id="PRO_5041272152" description="Htaa domain-containing protein" evidence="1">
    <location>
        <begin position="31"/>
        <end position="445"/>
    </location>
</feature>
<evidence type="ECO:0000256" key="1">
    <source>
        <dbReference type="SAM" id="SignalP"/>
    </source>
</evidence>